<sequence>MYSGRTTDMGSEPAGPRRSGLSTRRRRGERPRWAPDLVVLVAIGFLTLVSQISLIWHHAVPDLDTDTFIARAAAPCGGQWIVKGMGDSAHPLGNALIQRWDCHFQPPGGLTPASGWFLLLSVAVVLVVVLVVGFAFLRGGGAGSATVAVAYLGLSPAMRTMATRADEKWIGVMLFLVTTLCILGFHRAAARRGAWLLAVVLSSTVLGLWHTQYMLILLIGLVPWGLVALLRPTALGTTRARAVALGSAVFVLPGALIWLMLRSGYVAKVPYEKLFYSIFNDKYWRGWVTWFRDYVAYSSRWLTGWLSNDGTQEIQLPAPVGTSFVLLGLVALALYLLVMVMTRDWLLCAVAFGCLALPFLYEPNNAERWDAVSIVFALGLASGVARTRRASGATTDARGDGPAERESEAAVAGAGAGPSRT</sequence>
<feature type="transmembrane region" description="Helical" evidence="2">
    <location>
        <begin position="367"/>
        <end position="385"/>
    </location>
</feature>
<organism evidence="3 4">
    <name type="scientific">Nocardioides panacis</name>
    <dbReference type="NCBI Taxonomy" id="2849501"/>
    <lineage>
        <taxon>Bacteria</taxon>
        <taxon>Bacillati</taxon>
        <taxon>Actinomycetota</taxon>
        <taxon>Actinomycetes</taxon>
        <taxon>Propionibacteriales</taxon>
        <taxon>Nocardioidaceae</taxon>
        <taxon>Nocardioides</taxon>
    </lineage>
</organism>
<feature type="transmembrane region" description="Helical" evidence="2">
    <location>
        <begin position="116"/>
        <end position="137"/>
    </location>
</feature>
<name>A0A975XZB3_9ACTN</name>
<feature type="transmembrane region" description="Helical" evidence="2">
    <location>
        <begin position="242"/>
        <end position="261"/>
    </location>
</feature>
<feature type="compositionally biased region" description="Basic and acidic residues" evidence="1">
    <location>
        <begin position="397"/>
        <end position="408"/>
    </location>
</feature>
<gene>
    <name evidence="3" type="ORF">KRR39_16485</name>
</gene>
<protein>
    <submittedName>
        <fullName evidence="3">Uncharacterized protein</fullName>
    </submittedName>
</protein>
<accession>A0A975XZB3</accession>
<feature type="region of interest" description="Disordered" evidence="1">
    <location>
        <begin position="1"/>
        <end position="28"/>
    </location>
</feature>
<evidence type="ECO:0000313" key="3">
    <source>
        <dbReference type="EMBL" id="QWZ07084.1"/>
    </source>
</evidence>
<feature type="transmembrane region" description="Helical" evidence="2">
    <location>
        <begin position="209"/>
        <end position="230"/>
    </location>
</feature>
<feature type="transmembrane region" description="Helical" evidence="2">
    <location>
        <begin position="33"/>
        <end position="56"/>
    </location>
</feature>
<keyword evidence="2" id="KW-0812">Transmembrane</keyword>
<keyword evidence="2" id="KW-0472">Membrane</keyword>
<feature type="transmembrane region" description="Helical" evidence="2">
    <location>
        <begin position="345"/>
        <end position="361"/>
    </location>
</feature>
<dbReference type="RefSeq" id="WP_216938595.1">
    <property type="nucleotide sequence ID" value="NZ_CP077062.1"/>
</dbReference>
<evidence type="ECO:0000256" key="1">
    <source>
        <dbReference type="SAM" id="MobiDB-lite"/>
    </source>
</evidence>
<proteinExistence type="predicted"/>
<dbReference type="AlphaFoldDB" id="A0A975XZB3"/>
<evidence type="ECO:0000256" key="2">
    <source>
        <dbReference type="SAM" id="Phobius"/>
    </source>
</evidence>
<dbReference type="EMBL" id="CP077062">
    <property type="protein sequence ID" value="QWZ07084.1"/>
    <property type="molecule type" value="Genomic_DNA"/>
</dbReference>
<keyword evidence="2" id="KW-1133">Transmembrane helix</keyword>
<keyword evidence="4" id="KW-1185">Reference proteome</keyword>
<dbReference type="Proteomes" id="UP000683575">
    <property type="component" value="Chromosome"/>
</dbReference>
<evidence type="ECO:0000313" key="4">
    <source>
        <dbReference type="Proteomes" id="UP000683575"/>
    </source>
</evidence>
<reference evidence="3" key="1">
    <citation type="submission" date="2021-06" db="EMBL/GenBank/DDBJ databases">
        <title>Complete genome sequence of Nocardioides sp. G188.</title>
        <authorList>
            <person name="Im W.-T."/>
        </authorList>
    </citation>
    <scope>NUCLEOTIDE SEQUENCE</scope>
    <source>
        <strain evidence="3">G188</strain>
    </source>
</reference>
<feature type="region of interest" description="Disordered" evidence="1">
    <location>
        <begin position="391"/>
        <end position="421"/>
    </location>
</feature>
<feature type="transmembrane region" description="Helical" evidence="2">
    <location>
        <begin position="316"/>
        <end position="338"/>
    </location>
</feature>
<feature type="transmembrane region" description="Helical" evidence="2">
    <location>
        <begin position="169"/>
        <end position="189"/>
    </location>
</feature>
<dbReference type="KEGG" id="nps:KRR39_16485"/>